<dbReference type="SUPFAM" id="SSF52777">
    <property type="entry name" value="CoA-dependent acyltransferases"/>
    <property type="match status" value="1"/>
</dbReference>
<keyword evidence="3" id="KW-1185">Reference proteome</keyword>
<dbReference type="PANTHER" id="PTHR31642:SF316">
    <property type="entry name" value="PROTEIN ECERIFERUM 26-LIKE"/>
    <property type="match status" value="1"/>
</dbReference>
<accession>A0A7J6URA5</accession>
<sequence length="448" mass="50485">MPKSKSRVTVHSTLTVVSDIPVKPGKTYPLSVLDHAMGFHTLHIVFYYRYNRLESRDSSDLGRLRESLSEILSYYPPVTGRLMKVDNGNWEVKCNDAGVRFLKADVDCTLDEWLRSANGNEERDLTVWENMPEETKVWSPYRIQMSDFVGGGLAIGLSCPHMQADPACATILMKSWTELYRRIAISHPPFFHPPSLRGRTDPNTNTTSVKNYEAKSRVEPPTNVKMSTATFRFSDTVIKKCLLEIQSKCPNANPFDLLAALFWSSVVNARNHTNNKQVSLSIGMDFRKRMHAPLPHGYFGNALHFSSISTDPIKMEEGGLDYMTEIIHDHLTNIVEEEYWSVIDWFESKKDEGGKHAPPFQMYGPELTCANLEHVSAFAAVIDDKKPVHVSYHIGNAEGEGLILVLPSPEEGFGRTVMVTLPEDQIDQLCKDPAILRLEPTMLISGKL</sequence>
<dbReference type="AlphaFoldDB" id="A0A7J6URA5"/>
<evidence type="ECO:0000313" key="2">
    <source>
        <dbReference type="EMBL" id="KAF5175068.1"/>
    </source>
</evidence>
<dbReference type="OrthoDB" id="671439at2759"/>
<proteinExistence type="inferred from homology"/>
<evidence type="ECO:0000313" key="3">
    <source>
        <dbReference type="Proteomes" id="UP000554482"/>
    </source>
</evidence>
<keyword evidence="2" id="KW-0808">Transferase</keyword>
<evidence type="ECO:0000256" key="1">
    <source>
        <dbReference type="ARBA" id="ARBA00009861"/>
    </source>
</evidence>
<comment type="similarity">
    <text evidence="1">Belongs to the plant acyltransferase family.</text>
</comment>
<dbReference type="GO" id="GO:0016747">
    <property type="term" value="F:acyltransferase activity, transferring groups other than amino-acyl groups"/>
    <property type="evidence" value="ECO:0007669"/>
    <property type="project" value="TreeGrafter"/>
</dbReference>
<organism evidence="2 3">
    <name type="scientific">Thalictrum thalictroides</name>
    <name type="common">Rue-anemone</name>
    <name type="synonym">Anemone thalictroides</name>
    <dbReference type="NCBI Taxonomy" id="46969"/>
    <lineage>
        <taxon>Eukaryota</taxon>
        <taxon>Viridiplantae</taxon>
        <taxon>Streptophyta</taxon>
        <taxon>Embryophyta</taxon>
        <taxon>Tracheophyta</taxon>
        <taxon>Spermatophyta</taxon>
        <taxon>Magnoliopsida</taxon>
        <taxon>Ranunculales</taxon>
        <taxon>Ranunculaceae</taxon>
        <taxon>Thalictroideae</taxon>
        <taxon>Thalictrum</taxon>
    </lineage>
</organism>
<gene>
    <name evidence="2" type="ORF">FRX31_035345</name>
</gene>
<protein>
    <submittedName>
        <fullName evidence="2">Shikimate o-hydroxycinnamoyltransferase</fullName>
    </submittedName>
</protein>
<reference evidence="2 3" key="1">
    <citation type="submission" date="2020-06" db="EMBL/GenBank/DDBJ databases">
        <title>Transcriptomic and genomic resources for Thalictrum thalictroides and T. hernandezii: Facilitating candidate gene discovery in an emerging model plant lineage.</title>
        <authorList>
            <person name="Arias T."/>
            <person name="Riano-Pachon D.M."/>
            <person name="Di Stilio V.S."/>
        </authorList>
    </citation>
    <scope>NUCLEOTIDE SEQUENCE [LARGE SCALE GENOMIC DNA]</scope>
    <source>
        <strain evidence="3">cv. WT478/WT964</strain>
        <tissue evidence="2">Leaves</tissue>
    </source>
</reference>
<dbReference type="Proteomes" id="UP000554482">
    <property type="component" value="Unassembled WGS sequence"/>
</dbReference>
<dbReference type="PANTHER" id="PTHR31642">
    <property type="entry name" value="TRICHOTHECENE 3-O-ACETYLTRANSFERASE"/>
    <property type="match status" value="1"/>
</dbReference>
<dbReference type="Gene3D" id="3.30.559.10">
    <property type="entry name" value="Chloramphenicol acetyltransferase-like domain"/>
    <property type="match status" value="2"/>
</dbReference>
<dbReference type="Pfam" id="PF02458">
    <property type="entry name" value="Transferase"/>
    <property type="match status" value="1"/>
</dbReference>
<comment type="caution">
    <text evidence="2">The sequence shown here is derived from an EMBL/GenBank/DDBJ whole genome shotgun (WGS) entry which is preliminary data.</text>
</comment>
<dbReference type="InterPro" id="IPR050317">
    <property type="entry name" value="Plant_Fungal_Acyltransferase"/>
</dbReference>
<name>A0A7J6URA5_THATH</name>
<dbReference type="InterPro" id="IPR023213">
    <property type="entry name" value="CAT-like_dom_sf"/>
</dbReference>
<dbReference type="EMBL" id="JABWDY010044537">
    <property type="protein sequence ID" value="KAF5175068.1"/>
    <property type="molecule type" value="Genomic_DNA"/>
</dbReference>